<sequence>MAEKSSTDLFLDITSQVCPLTFVKTKLMVERMDAGQTLEVRLNAGEPLENVPRSLSELGHSILSVQPERKDEPEGIHRLIVRKN</sequence>
<reference evidence="3" key="1">
    <citation type="submission" date="2015-08" db="EMBL/GenBank/DDBJ databases">
        <title>Complete Genome Sequence of Azospirillum thiophilum BV-S.</title>
        <authorList>
            <person name="Fomenkov A."/>
            <person name="Vincze T."/>
            <person name="Grabovich M."/>
            <person name="Dubinina G."/>
            <person name="Orlova M."/>
            <person name="Belousova E."/>
            <person name="Roberts R.J."/>
        </authorList>
    </citation>
    <scope>NUCLEOTIDE SEQUENCE [LARGE SCALE GENOMIC DNA]</scope>
    <source>
        <strain evidence="3">BV-S</strain>
    </source>
</reference>
<feature type="domain" description="UPF0033" evidence="1">
    <location>
        <begin position="11"/>
        <end position="83"/>
    </location>
</feature>
<evidence type="ECO:0000313" key="3">
    <source>
        <dbReference type="Proteomes" id="UP000069935"/>
    </source>
</evidence>
<dbReference type="Proteomes" id="UP000069935">
    <property type="component" value="Chromosome 1"/>
</dbReference>
<dbReference type="Pfam" id="PF01206">
    <property type="entry name" value="TusA"/>
    <property type="match status" value="1"/>
</dbReference>
<dbReference type="Gene3D" id="3.30.110.40">
    <property type="entry name" value="TusA-like domain"/>
    <property type="match status" value="1"/>
</dbReference>
<dbReference type="EMBL" id="CP012401">
    <property type="protein sequence ID" value="ALG70266.1"/>
    <property type="molecule type" value="Genomic_DNA"/>
</dbReference>
<proteinExistence type="predicted"/>
<reference evidence="2 3" key="2">
    <citation type="journal article" date="2016" name="Genome Announc.">
        <title>Complete Genome Sequence of a Strain of Azospirillum thiophilum Isolated from a Sulfide Spring.</title>
        <authorList>
            <person name="Fomenkov A."/>
            <person name="Vincze T."/>
            <person name="Grabovich M."/>
            <person name="Anton B.P."/>
            <person name="Dubinina G."/>
            <person name="Orlova M."/>
            <person name="Belousova E."/>
            <person name="Roberts R.J."/>
        </authorList>
    </citation>
    <scope>NUCLEOTIDE SEQUENCE [LARGE SCALE GENOMIC DNA]</scope>
    <source>
        <strain evidence="2 3">BV-S</strain>
    </source>
</reference>
<dbReference type="InterPro" id="IPR001455">
    <property type="entry name" value="TusA-like"/>
</dbReference>
<dbReference type="SUPFAM" id="SSF64307">
    <property type="entry name" value="SirA-like"/>
    <property type="match status" value="1"/>
</dbReference>
<dbReference type="RefSeq" id="WP_045581368.1">
    <property type="nucleotide sequence ID" value="NZ_CP012401.1"/>
</dbReference>
<organism evidence="2 3">
    <name type="scientific">Azospirillum thiophilum</name>
    <dbReference type="NCBI Taxonomy" id="528244"/>
    <lineage>
        <taxon>Bacteria</taxon>
        <taxon>Pseudomonadati</taxon>
        <taxon>Pseudomonadota</taxon>
        <taxon>Alphaproteobacteria</taxon>
        <taxon>Rhodospirillales</taxon>
        <taxon>Azospirillaceae</taxon>
        <taxon>Azospirillum</taxon>
    </lineage>
</organism>
<dbReference type="KEGG" id="ati:AL072_04320"/>
<gene>
    <name evidence="2" type="ORF">AL072_04320</name>
</gene>
<evidence type="ECO:0000313" key="2">
    <source>
        <dbReference type="EMBL" id="ALG70266.1"/>
    </source>
</evidence>
<dbReference type="CDD" id="cd00291">
    <property type="entry name" value="SirA_YedF_YeeD"/>
    <property type="match status" value="1"/>
</dbReference>
<accession>A0AAC8VW27</accession>
<keyword evidence="3" id="KW-1185">Reference proteome</keyword>
<dbReference type="InterPro" id="IPR036868">
    <property type="entry name" value="TusA-like_sf"/>
</dbReference>
<evidence type="ECO:0000259" key="1">
    <source>
        <dbReference type="Pfam" id="PF01206"/>
    </source>
</evidence>
<name>A0AAC8VW27_9PROT</name>
<protein>
    <submittedName>
        <fullName evidence="2">SirA protein</fullName>
    </submittedName>
</protein>
<dbReference type="AlphaFoldDB" id="A0AAC8VW27"/>